<proteinExistence type="inferred from homology"/>
<evidence type="ECO:0000313" key="17">
    <source>
        <dbReference type="EMBL" id="GIY01114.1"/>
    </source>
</evidence>
<dbReference type="InterPro" id="IPR003265">
    <property type="entry name" value="HhH-GPD_domain"/>
</dbReference>
<evidence type="ECO:0000256" key="3">
    <source>
        <dbReference type="ARBA" id="ARBA00022485"/>
    </source>
</evidence>
<reference evidence="17 18" key="1">
    <citation type="submission" date="2021-06" db="EMBL/GenBank/DDBJ databases">
        <title>Caerostris darwini draft genome.</title>
        <authorList>
            <person name="Kono N."/>
            <person name="Arakawa K."/>
        </authorList>
    </citation>
    <scope>NUCLEOTIDE SEQUENCE [LARGE SCALE GENOMIC DNA]</scope>
</reference>
<dbReference type="PROSITE" id="PS01155">
    <property type="entry name" value="ENDONUCLEASE_III_2"/>
    <property type="match status" value="1"/>
</dbReference>
<evidence type="ECO:0000256" key="7">
    <source>
        <dbReference type="ARBA" id="ARBA00022946"/>
    </source>
</evidence>
<comment type="caution">
    <text evidence="17">The sequence shown here is derived from an EMBL/GenBank/DDBJ whole genome shotgun (WGS) entry which is preliminary data.</text>
</comment>
<dbReference type="EMBL" id="BPLQ01003526">
    <property type="protein sequence ID" value="GIY01114.1"/>
    <property type="molecule type" value="Genomic_DNA"/>
</dbReference>
<name>A0AAV4PVM9_9ARAC</name>
<sequence>MSAAKVRSLRSRISSKTEIPTINEPNVTSKPENTKLKSETSTTDSAVEGVKSKKESVKPEIKIELTESVKSESQIDDRIPTSDLIPNQIEFKPKKKKSKSPGKRKQPEMGVMKSEKVIKTDLSSIKDIEDVWQPENWREVLENILEMRKQHVAPVDSLGCEECPEKDAQPEVFRYQTLISVMLSSQTKDEVTHAATQRLIAHGLTIDSILATPDERIGQLIYPAGFWKTKVKFIKNTTQILKDQYSGDIPRTFRELCMLPGVGPKMAHIVMSVAWDDTVGIAVDTHVHRISNRLGWVPKPTKEPEETRKALEKWLPKDEWRDINVTLVGFGQTICRPVGPNCEKCFNSNLCPFGRSVLSGRNKKKKPLKKLWKDASLHLVGFGQTICKHVKPKCGECLNRDICPSSTIKKK</sequence>
<evidence type="ECO:0000256" key="6">
    <source>
        <dbReference type="ARBA" id="ARBA00022801"/>
    </source>
</evidence>
<dbReference type="CDD" id="cd00056">
    <property type="entry name" value="ENDO3c"/>
    <property type="match status" value="1"/>
</dbReference>
<dbReference type="Gene3D" id="1.10.1670.10">
    <property type="entry name" value="Helix-hairpin-Helix base-excision DNA repair enzymes (C-terminal)"/>
    <property type="match status" value="2"/>
</dbReference>
<keyword evidence="14" id="KW-0539">Nucleus</keyword>
<dbReference type="GO" id="GO:0005634">
    <property type="term" value="C:nucleus"/>
    <property type="evidence" value="ECO:0007669"/>
    <property type="project" value="UniProtKB-SubCell"/>
</dbReference>
<dbReference type="InterPro" id="IPR004035">
    <property type="entry name" value="Endouclease-III_FeS-bd_BS"/>
</dbReference>
<dbReference type="GO" id="GO:0051539">
    <property type="term" value="F:4 iron, 4 sulfur cluster binding"/>
    <property type="evidence" value="ECO:0007669"/>
    <property type="project" value="UniProtKB-KW"/>
</dbReference>
<dbReference type="GO" id="GO:0005739">
    <property type="term" value="C:mitochondrion"/>
    <property type="evidence" value="ECO:0007669"/>
    <property type="project" value="UniProtKB-SubCell"/>
</dbReference>
<keyword evidence="18" id="KW-1185">Reference proteome</keyword>
<dbReference type="FunFam" id="1.10.340.30:FF:000005">
    <property type="entry name" value="Endonuclease III-like protein 1"/>
    <property type="match status" value="1"/>
</dbReference>
<dbReference type="SUPFAM" id="SSF48150">
    <property type="entry name" value="DNA-glycosylase"/>
    <property type="match status" value="2"/>
</dbReference>
<dbReference type="Gene3D" id="1.10.340.30">
    <property type="entry name" value="Hypothetical protein, domain 2"/>
    <property type="match status" value="1"/>
</dbReference>
<evidence type="ECO:0000256" key="12">
    <source>
        <dbReference type="ARBA" id="ARBA00023295"/>
    </source>
</evidence>
<dbReference type="Pfam" id="PF00633">
    <property type="entry name" value="HHH"/>
    <property type="match status" value="1"/>
</dbReference>
<evidence type="ECO:0000256" key="15">
    <source>
        <dbReference type="SAM" id="MobiDB-lite"/>
    </source>
</evidence>
<dbReference type="GO" id="GO:0006289">
    <property type="term" value="P:nucleotide-excision repair"/>
    <property type="evidence" value="ECO:0007669"/>
    <property type="project" value="TreeGrafter"/>
</dbReference>
<dbReference type="InterPro" id="IPR023170">
    <property type="entry name" value="HhH_base_excis_C"/>
</dbReference>
<accession>A0AAV4PVM9</accession>
<feature type="region of interest" description="Disordered" evidence="15">
    <location>
        <begin position="1"/>
        <end position="111"/>
    </location>
</feature>
<dbReference type="PANTHER" id="PTHR43286">
    <property type="entry name" value="ENDONUCLEASE III-LIKE PROTEIN 1"/>
    <property type="match status" value="1"/>
</dbReference>
<keyword evidence="12 14" id="KW-0326">Glycosidase</keyword>
<evidence type="ECO:0000256" key="14">
    <source>
        <dbReference type="HAMAP-Rule" id="MF_03183"/>
    </source>
</evidence>
<protein>
    <recommendedName>
        <fullName evidence="14">Endonuclease III homolog</fullName>
        <ecNumber evidence="14">3.2.2.-</ecNumber>
        <ecNumber evidence="14">4.2.99.18</ecNumber>
    </recommendedName>
    <alternativeName>
        <fullName evidence="14">Bifunctional DNA N-glycosylase/DNA-(apurinic or apyrimidinic site) lyase</fullName>
        <shortName evidence="14">DNA glycosylase/AP lyase</shortName>
    </alternativeName>
</protein>
<feature type="compositionally biased region" description="Basic residues" evidence="15">
    <location>
        <begin position="93"/>
        <end position="104"/>
    </location>
</feature>
<dbReference type="EC" id="4.2.99.18" evidence="14"/>
<evidence type="ECO:0000256" key="4">
    <source>
        <dbReference type="ARBA" id="ARBA00022723"/>
    </source>
</evidence>
<comment type="function">
    <text evidence="14">Bifunctional DNA N-glycosylase with associated apurinic/apyrimidinic (AP) lyase function that catalyzes the first step in base excision repair (BER), the primary repair pathway for the repair of oxidative DNA damage. The DNA N-glycosylase activity releases the damaged DNA base from DNA by cleaving the N-glycosidic bond, leaving an AP site. The AP lyase activity cleaves the phosphodiester bond 3' to the AP site by a beta-elimination. Primarily recognizes and repairs oxidative base damage of pyrimidines.</text>
</comment>
<dbReference type="GO" id="GO:0006285">
    <property type="term" value="P:base-excision repair, AP site formation"/>
    <property type="evidence" value="ECO:0007669"/>
    <property type="project" value="UniProtKB-UniRule"/>
</dbReference>
<dbReference type="GO" id="GO:0000703">
    <property type="term" value="F:oxidized pyrimidine nucleobase lesion DNA N-glycosylase activity"/>
    <property type="evidence" value="ECO:0007669"/>
    <property type="project" value="UniProtKB-UniRule"/>
</dbReference>
<evidence type="ECO:0000256" key="8">
    <source>
        <dbReference type="ARBA" id="ARBA00023004"/>
    </source>
</evidence>
<evidence type="ECO:0000256" key="10">
    <source>
        <dbReference type="ARBA" id="ARBA00023204"/>
    </source>
</evidence>
<dbReference type="GO" id="GO:0003677">
    <property type="term" value="F:DNA binding"/>
    <property type="evidence" value="ECO:0007669"/>
    <property type="project" value="UniProtKB-UniRule"/>
</dbReference>
<keyword evidence="14" id="KW-0496">Mitochondrion</keyword>
<evidence type="ECO:0000256" key="5">
    <source>
        <dbReference type="ARBA" id="ARBA00022763"/>
    </source>
</evidence>
<keyword evidence="10 14" id="KW-0234">DNA repair</keyword>
<keyword evidence="4" id="KW-0479">Metal-binding</keyword>
<evidence type="ECO:0000259" key="16">
    <source>
        <dbReference type="SMART" id="SM00478"/>
    </source>
</evidence>
<evidence type="ECO:0000313" key="18">
    <source>
        <dbReference type="Proteomes" id="UP001054837"/>
    </source>
</evidence>
<dbReference type="EC" id="3.2.2.-" evidence="14"/>
<dbReference type="SMART" id="SM00525">
    <property type="entry name" value="FES"/>
    <property type="match status" value="2"/>
</dbReference>
<dbReference type="Proteomes" id="UP001054837">
    <property type="component" value="Unassembled WGS sequence"/>
</dbReference>
<dbReference type="FunFam" id="1.10.1670.10:FF:000003">
    <property type="entry name" value="Endonuclease III homolog"/>
    <property type="match status" value="1"/>
</dbReference>
<evidence type="ECO:0000256" key="2">
    <source>
        <dbReference type="ARBA" id="ARBA00008343"/>
    </source>
</evidence>
<dbReference type="HAMAP" id="MF_03183">
    <property type="entry name" value="Endonuclease_III_Nth"/>
    <property type="match status" value="1"/>
</dbReference>
<comment type="similarity">
    <text evidence="2 14">Belongs to the Nth/MutY family.</text>
</comment>
<keyword evidence="8" id="KW-0408">Iron</keyword>
<dbReference type="InterPro" id="IPR004036">
    <property type="entry name" value="Endonuclease-III-like_CS2"/>
</dbReference>
<dbReference type="GO" id="GO:0046872">
    <property type="term" value="F:metal ion binding"/>
    <property type="evidence" value="ECO:0007669"/>
    <property type="project" value="UniProtKB-KW"/>
</dbReference>
<comment type="cofactor">
    <cofactor evidence="1">
        <name>[4Fe-4S] cluster</name>
        <dbReference type="ChEBI" id="CHEBI:49883"/>
    </cofactor>
</comment>
<keyword evidence="9" id="KW-0411">Iron-sulfur</keyword>
<keyword evidence="6 14" id="KW-0378">Hydrolase</keyword>
<comment type="subcellular location">
    <subcellularLocation>
        <location evidence="14">Nucleus</location>
    </subcellularLocation>
    <subcellularLocation>
        <location evidence="14">Mitochondrion</location>
    </subcellularLocation>
</comment>
<dbReference type="Pfam" id="PF00730">
    <property type="entry name" value="HhH-GPD"/>
    <property type="match status" value="1"/>
</dbReference>
<gene>
    <name evidence="17" type="primary">NTHL1</name>
    <name evidence="14" type="synonym">NTH1</name>
    <name evidence="17" type="ORF">CDAR_236152</name>
</gene>
<dbReference type="PANTHER" id="PTHR43286:SF1">
    <property type="entry name" value="ENDONUCLEASE III-LIKE PROTEIN 1"/>
    <property type="match status" value="1"/>
</dbReference>
<dbReference type="InterPro" id="IPR011257">
    <property type="entry name" value="DNA_glycosylase"/>
</dbReference>
<evidence type="ECO:0000256" key="11">
    <source>
        <dbReference type="ARBA" id="ARBA00023239"/>
    </source>
</evidence>
<feature type="compositionally biased region" description="Polar residues" evidence="15">
    <location>
        <begin position="11"/>
        <end position="31"/>
    </location>
</feature>
<organism evidence="17 18">
    <name type="scientific">Caerostris darwini</name>
    <dbReference type="NCBI Taxonomy" id="1538125"/>
    <lineage>
        <taxon>Eukaryota</taxon>
        <taxon>Metazoa</taxon>
        <taxon>Ecdysozoa</taxon>
        <taxon>Arthropoda</taxon>
        <taxon>Chelicerata</taxon>
        <taxon>Arachnida</taxon>
        <taxon>Araneae</taxon>
        <taxon>Araneomorphae</taxon>
        <taxon>Entelegynae</taxon>
        <taxon>Araneoidea</taxon>
        <taxon>Araneidae</taxon>
        <taxon>Caerostris</taxon>
    </lineage>
</organism>
<keyword evidence="7" id="KW-0809">Transit peptide</keyword>
<dbReference type="InterPro" id="IPR003651">
    <property type="entry name" value="Endonuclease3_FeS-loop_motif"/>
</dbReference>
<dbReference type="InterPro" id="IPR030841">
    <property type="entry name" value="NTH1"/>
</dbReference>
<evidence type="ECO:0000256" key="1">
    <source>
        <dbReference type="ARBA" id="ARBA00001966"/>
    </source>
</evidence>
<dbReference type="InterPro" id="IPR000445">
    <property type="entry name" value="HhH_motif"/>
</dbReference>
<evidence type="ECO:0000256" key="13">
    <source>
        <dbReference type="ARBA" id="ARBA00044632"/>
    </source>
</evidence>
<keyword evidence="3" id="KW-0004">4Fe-4S</keyword>
<keyword evidence="11 14" id="KW-0456">Lyase</keyword>
<comment type="catalytic activity">
    <reaction evidence="13 14">
        <text>2'-deoxyribonucleotide-(2'-deoxyribose 5'-phosphate)-2'-deoxyribonucleotide-DNA = a 3'-end 2'-deoxyribonucleotide-(2,3-dehydro-2,3-deoxyribose 5'-phosphate)-DNA + a 5'-end 5'-phospho-2'-deoxyribonucleoside-DNA + H(+)</text>
        <dbReference type="Rhea" id="RHEA:66592"/>
        <dbReference type="Rhea" id="RHEA-COMP:13180"/>
        <dbReference type="Rhea" id="RHEA-COMP:16897"/>
        <dbReference type="Rhea" id="RHEA-COMP:17067"/>
        <dbReference type="ChEBI" id="CHEBI:15378"/>
        <dbReference type="ChEBI" id="CHEBI:136412"/>
        <dbReference type="ChEBI" id="CHEBI:157695"/>
        <dbReference type="ChEBI" id="CHEBI:167181"/>
        <dbReference type="EC" id="4.2.99.18"/>
    </reaction>
</comment>
<keyword evidence="5 14" id="KW-0227">DNA damage</keyword>
<dbReference type="PROSITE" id="PS00764">
    <property type="entry name" value="ENDONUCLEASE_III_1"/>
    <property type="match status" value="1"/>
</dbReference>
<dbReference type="GO" id="GO:0140078">
    <property type="term" value="F:class I DNA-(apurinic or apyrimidinic site) endonuclease activity"/>
    <property type="evidence" value="ECO:0007669"/>
    <property type="project" value="UniProtKB-EC"/>
</dbReference>
<feature type="domain" description="HhH-GPD" evidence="16">
    <location>
        <begin position="183"/>
        <end position="333"/>
    </location>
</feature>
<dbReference type="AlphaFoldDB" id="A0AAV4PVM9"/>
<dbReference type="SMART" id="SM00478">
    <property type="entry name" value="ENDO3c"/>
    <property type="match status" value="1"/>
</dbReference>
<comment type="caution">
    <text evidence="14">Lacks conserved residue(s) required for the propagation of feature annotation.</text>
</comment>
<feature type="compositionally biased region" description="Basic and acidic residues" evidence="15">
    <location>
        <begin position="50"/>
        <end position="80"/>
    </location>
</feature>
<evidence type="ECO:0000256" key="9">
    <source>
        <dbReference type="ARBA" id="ARBA00023014"/>
    </source>
</evidence>